<dbReference type="InterPro" id="IPR002028">
    <property type="entry name" value="Trp_synthase_suA"/>
</dbReference>
<dbReference type="CDD" id="cd04724">
    <property type="entry name" value="Tryptophan_synthase_alpha"/>
    <property type="match status" value="1"/>
</dbReference>
<comment type="similarity">
    <text evidence="9">Belongs to the TrpA family.</text>
</comment>
<keyword evidence="5" id="KW-0822">Tryptophan biosynthesis</keyword>
<dbReference type="PANTHER" id="PTHR43406">
    <property type="entry name" value="TRYPTOPHAN SYNTHASE, ALPHA CHAIN"/>
    <property type="match status" value="1"/>
</dbReference>
<reference evidence="10" key="1">
    <citation type="submission" date="2020-11" db="EMBL/GenBank/DDBJ databases">
        <authorList>
            <person name="Tran Van P."/>
        </authorList>
    </citation>
    <scope>NUCLEOTIDE SEQUENCE</scope>
</reference>
<protein>
    <recommendedName>
        <fullName evidence="3">tryptophan synthase</fullName>
        <ecNumber evidence="3">4.2.1.20</ecNumber>
    </recommendedName>
</protein>
<dbReference type="NCBIfam" id="TIGR00262">
    <property type="entry name" value="trpA"/>
    <property type="match status" value="1"/>
</dbReference>
<evidence type="ECO:0000256" key="7">
    <source>
        <dbReference type="ARBA" id="ARBA00023239"/>
    </source>
</evidence>
<dbReference type="Gene3D" id="3.20.20.70">
    <property type="entry name" value="Aldolase class I"/>
    <property type="match status" value="1"/>
</dbReference>
<accession>A0A7R8WNT5</accession>
<keyword evidence="7" id="KW-0456">Lyase</keyword>
<evidence type="ECO:0000256" key="5">
    <source>
        <dbReference type="ARBA" id="ARBA00022822"/>
    </source>
</evidence>
<keyword evidence="4" id="KW-0028">Amino-acid biosynthesis</keyword>
<dbReference type="UniPathway" id="UPA00035">
    <property type="reaction ID" value="UER00044"/>
</dbReference>
<organism evidence="10">
    <name type="scientific">Cyprideis torosa</name>
    <dbReference type="NCBI Taxonomy" id="163714"/>
    <lineage>
        <taxon>Eukaryota</taxon>
        <taxon>Metazoa</taxon>
        <taxon>Ecdysozoa</taxon>
        <taxon>Arthropoda</taxon>
        <taxon>Crustacea</taxon>
        <taxon>Oligostraca</taxon>
        <taxon>Ostracoda</taxon>
        <taxon>Podocopa</taxon>
        <taxon>Podocopida</taxon>
        <taxon>Cytherocopina</taxon>
        <taxon>Cytheroidea</taxon>
        <taxon>Cytherideidae</taxon>
        <taxon>Cyprideis</taxon>
    </lineage>
</organism>
<feature type="non-terminal residue" evidence="10">
    <location>
        <position position="183"/>
    </location>
</feature>
<comment type="catalytic activity">
    <reaction evidence="8">
        <text>(1S,2R)-1-C-(indol-3-yl)glycerol 3-phosphate + L-serine = D-glyceraldehyde 3-phosphate + L-tryptophan + H2O</text>
        <dbReference type="Rhea" id="RHEA:10532"/>
        <dbReference type="ChEBI" id="CHEBI:15377"/>
        <dbReference type="ChEBI" id="CHEBI:33384"/>
        <dbReference type="ChEBI" id="CHEBI:57912"/>
        <dbReference type="ChEBI" id="CHEBI:58866"/>
        <dbReference type="ChEBI" id="CHEBI:59776"/>
        <dbReference type="EC" id="4.2.1.20"/>
    </reaction>
</comment>
<dbReference type="InterPro" id="IPR018204">
    <property type="entry name" value="Trp_synthase_alpha_AS"/>
</dbReference>
<dbReference type="OrthoDB" id="8300407at2759"/>
<dbReference type="EC" id="4.2.1.20" evidence="3"/>
<evidence type="ECO:0000256" key="8">
    <source>
        <dbReference type="ARBA" id="ARBA00049047"/>
    </source>
</evidence>
<evidence type="ECO:0000256" key="3">
    <source>
        <dbReference type="ARBA" id="ARBA00012043"/>
    </source>
</evidence>
<name>A0A7R8WNT5_9CRUS</name>
<evidence type="ECO:0000256" key="1">
    <source>
        <dbReference type="ARBA" id="ARBA00004733"/>
    </source>
</evidence>
<evidence type="ECO:0000256" key="2">
    <source>
        <dbReference type="ARBA" id="ARBA00011270"/>
    </source>
</evidence>
<evidence type="ECO:0000256" key="6">
    <source>
        <dbReference type="ARBA" id="ARBA00023141"/>
    </source>
</evidence>
<dbReference type="GO" id="GO:0005829">
    <property type="term" value="C:cytosol"/>
    <property type="evidence" value="ECO:0007669"/>
    <property type="project" value="TreeGrafter"/>
</dbReference>
<dbReference type="AlphaFoldDB" id="A0A7R8WNT5"/>
<dbReference type="PROSITE" id="PS00167">
    <property type="entry name" value="TRP_SYNTHASE_ALPHA"/>
    <property type="match status" value="1"/>
</dbReference>
<dbReference type="InterPro" id="IPR011060">
    <property type="entry name" value="RibuloseP-bd_barrel"/>
</dbReference>
<sequence length="183" mass="20021">MTRIEKTFEKLKSANQKALNIFVTAGYPDKDRSLEILKSLPDSGADLIELGIPFTDPMADGPTIQQSSLQALENGMSLRGTLEMLTAFRQENDETPVILMGYFNPVYKYGCEKFATDAKAAGADGLIVVDLPPEEDEELRLPAQKEGLDLIRLVTPTTIGTRLDTVIENASGFLYYVSIAGVT</sequence>
<dbReference type="Pfam" id="PF00290">
    <property type="entry name" value="Trp_syntA"/>
    <property type="match status" value="1"/>
</dbReference>
<dbReference type="GO" id="GO:0004834">
    <property type="term" value="F:tryptophan synthase activity"/>
    <property type="evidence" value="ECO:0007669"/>
    <property type="project" value="UniProtKB-EC"/>
</dbReference>
<comment type="subunit">
    <text evidence="2">Tetramer of two alpha and two beta chains.</text>
</comment>
<keyword evidence="6" id="KW-0057">Aromatic amino acid biosynthesis</keyword>
<evidence type="ECO:0000256" key="4">
    <source>
        <dbReference type="ARBA" id="ARBA00022605"/>
    </source>
</evidence>
<dbReference type="EMBL" id="OB671988">
    <property type="protein sequence ID" value="CAD7235271.1"/>
    <property type="molecule type" value="Genomic_DNA"/>
</dbReference>
<evidence type="ECO:0000256" key="9">
    <source>
        <dbReference type="RuleBase" id="RU003662"/>
    </source>
</evidence>
<proteinExistence type="inferred from homology"/>
<comment type="pathway">
    <text evidence="1">Amino-acid biosynthesis; L-tryptophan biosynthesis; L-tryptophan from chorismate: step 5/5.</text>
</comment>
<dbReference type="PANTHER" id="PTHR43406:SF1">
    <property type="entry name" value="TRYPTOPHAN SYNTHASE ALPHA CHAIN, CHLOROPLASTIC"/>
    <property type="match status" value="1"/>
</dbReference>
<dbReference type="SUPFAM" id="SSF51366">
    <property type="entry name" value="Ribulose-phoshate binding barrel"/>
    <property type="match status" value="1"/>
</dbReference>
<gene>
    <name evidence="10" type="ORF">CTOB1V02_LOCUS13087</name>
</gene>
<evidence type="ECO:0000313" key="10">
    <source>
        <dbReference type="EMBL" id="CAD7235271.1"/>
    </source>
</evidence>
<dbReference type="InterPro" id="IPR013785">
    <property type="entry name" value="Aldolase_TIM"/>
</dbReference>